<evidence type="ECO:0000313" key="3">
    <source>
        <dbReference type="Proteomes" id="UP000076486"/>
    </source>
</evidence>
<comment type="caution">
    <text evidence="2">The sequence shown here is derived from an EMBL/GenBank/DDBJ whole genome shotgun (WGS) entry which is preliminary data.</text>
</comment>
<dbReference type="AlphaFoldDB" id="A0A161Y0L1"/>
<organism evidence="2 3">
    <name type="scientific">Pseudoalteromonas luteoviolacea CPMOR-1</name>
    <dbReference type="NCBI Taxonomy" id="1365248"/>
    <lineage>
        <taxon>Bacteria</taxon>
        <taxon>Pseudomonadati</taxon>
        <taxon>Pseudomonadota</taxon>
        <taxon>Gammaproteobacteria</taxon>
        <taxon>Alteromonadales</taxon>
        <taxon>Pseudoalteromonadaceae</taxon>
        <taxon>Pseudoalteromonas</taxon>
    </lineage>
</organism>
<gene>
    <name evidence="2" type="ORF">N473_25130</name>
</gene>
<feature type="region of interest" description="Disordered" evidence="1">
    <location>
        <begin position="1"/>
        <end position="22"/>
    </location>
</feature>
<dbReference type="EMBL" id="AUYC01000047">
    <property type="protein sequence ID" value="KZN60079.1"/>
    <property type="molecule type" value="Genomic_DNA"/>
</dbReference>
<protein>
    <submittedName>
        <fullName evidence="2">Uncharacterized protein</fullName>
    </submittedName>
</protein>
<proteinExistence type="predicted"/>
<dbReference type="Proteomes" id="UP000076486">
    <property type="component" value="Unassembled WGS sequence"/>
</dbReference>
<evidence type="ECO:0000256" key="1">
    <source>
        <dbReference type="SAM" id="MobiDB-lite"/>
    </source>
</evidence>
<name>A0A161Y0L1_9GAMM</name>
<evidence type="ECO:0000313" key="2">
    <source>
        <dbReference type="EMBL" id="KZN60079.1"/>
    </source>
</evidence>
<reference evidence="2 3" key="1">
    <citation type="submission" date="2013-07" db="EMBL/GenBank/DDBJ databases">
        <title>Comparative Genomic and Metabolomic Analysis of Twelve Strains of Pseudoalteromonas luteoviolacea.</title>
        <authorList>
            <person name="Vynne N.G."/>
            <person name="Mansson M."/>
            <person name="Gram L."/>
        </authorList>
    </citation>
    <scope>NUCLEOTIDE SEQUENCE [LARGE SCALE GENOMIC DNA]</scope>
    <source>
        <strain evidence="2 3">CPMOR-1</strain>
    </source>
</reference>
<dbReference type="PATRIC" id="fig|1365248.3.peg.4150"/>
<sequence>MTAKSPSGFKQHARTNLGSNKPYWPSKYIPLSPILIHKVITFNSQSTCIQIKPTYAHFHHIKTYVRPHLIIQAHICVLFRIIFSGECLAVKPSGFTYGDWGPIVLIA</sequence>
<accession>A0A161Y0L1</accession>